<dbReference type="InterPro" id="IPR036513">
    <property type="entry name" value="STAS_dom_sf"/>
</dbReference>
<evidence type="ECO:0000313" key="3">
    <source>
        <dbReference type="Proteomes" id="UP000569329"/>
    </source>
</evidence>
<dbReference type="Gene3D" id="3.30.750.24">
    <property type="entry name" value="STAS domain"/>
    <property type="match status" value="1"/>
</dbReference>
<organism evidence="2 3">
    <name type="scientific">Halosaccharopolyspora lacisalsi</name>
    <dbReference type="NCBI Taxonomy" id="1000566"/>
    <lineage>
        <taxon>Bacteria</taxon>
        <taxon>Bacillati</taxon>
        <taxon>Actinomycetota</taxon>
        <taxon>Actinomycetes</taxon>
        <taxon>Pseudonocardiales</taxon>
        <taxon>Pseudonocardiaceae</taxon>
        <taxon>Halosaccharopolyspora</taxon>
    </lineage>
</organism>
<dbReference type="CDD" id="cd07043">
    <property type="entry name" value="STAS_anti-anti-sigma_factors"/>
    <property type="match status" value="1"/>
</dbReference>
<comment type="caution">
    <text evidence="2">The sequence shown here is derived from an EMBL/GenBank/DDBJ whole genome shotgun (WGS) entry which is preliminary data.</text>
</comment>
<reference evidence="2 3" key="1">
    <citation type="submission" date="2020-07" db="EMBL/GenBank/DDBJ databases">
        <title>Sequencing the genomes of 1000 actinobacteria strains.</title>
        <authorList>
            <person name="Klenk H.-P."/>
        </authorList>
    </citation>
    <scope>NUCLEOTIDE SEQUENCE [LARGE SCALE GENOMIC DNA]</scope>
    <source>
        <strain evidence="2 3">DSM 45975</strain>
    </source>
</reference>
<dbReference type="EMBL" id="JACGWZ010000001">
    <property type="protein sequence ID" value="MBA8823941.1"/>
    <property type="molecule type" value="Genomic_DNA"/>
</dbReference>
<dbReference type="Pfam" id="PF01740">
    <property type="entry name" value="STAS"/>
    <property type="match status" value="1"/>
</dbReference>
<accession>A0A839DXJ4</accession>
<name>A0A839DXJ4_9PSEU</name>
<dbReference type="RefSeq" id="WP_182543139.1">
    <property type="nucleotide sequence ID" value="NZ_JACGWZ010000001.1"/>
</dbReference>
<sequence length="116" mass="12502">MEVLQAAGDLDSHAATRFAESMRTRFVQTANVVVLDLSRVTLLSTAAVVALLEARHRGLMGDTALRLLTGNRTVDRLLALLEVADQFAYTDSVETAAEASEIRLTPTRSLTPTTSS</sequence>
<evidence type="ECO:0000313" key="2">
    <source>
        <dbReference type="EMBL" id="MBA8823941.1"/>
    </source>
</evidence>
<keyword evidence="3" id="KW-1185">Reference proteome</keyword>
<gene>
    <name evidence="2" type="ORF">FHX42_001270</name>
</gene>
<dbReference type="PROSITE" id="PS50801">
    <property type="entry name" value="STAS"/>
    <property type="match status" value="1"/>
</dbReference>
<dbReference type="InterPro" id="IPR002645">
    <property type="entry name" value="STAS_dom"/>
</dbReference>
<proteinExistence type="predicted"/>
<protein>
    <submittedName>
        <fullName evidence="2">Anti-anti-sigma factor</fullName>
    </submittedName>
</protein>
<dbReference type="AlphaFoldDB" id="A0A839DXJ4"/>
<dbReference type="Proteomes" id="UP000569329">
    <property type="component" value="Unassembled WGS sequence"/>
</dbReference>
<dbReference type="SUPFAM" id="SSF52091">
    <property type="entry name" value="SpoIIaa-like"/>
    <property type="match status" value="1"/>
</dbReference>
<evidence type="ECO:0000259" key="1">
    <source>
        <dbReference type="PROSITE" id="PS50801"/>
    </source>
</evidence>
<feature type="domain" description="STAS" evidence="1">
    <location>
        <begin position="1"/>
        <end position="100"/>
    </location>
</feature>